<comment type="caution">
    <text evidence="1">The sequence shown here is derived from an EMBL/GenBank/DDBJ whole genome shotgun (WGS) entry which is preliminary data.</text>
</comment>
<dbReference type="AlphaFoldDB" id="A0A0K9Q542"/>
<dbReference type="EMBL" id="LFYR01000156">
    <property type="protein sequence ID" value="KMZ75580.1"/>
    <property type="molecule type" value="Genomic_DNA"/>
</dbReference>
<reference evidence="2" key="1">
    <citation type="journal article" date="2016" name="Nature">
        <title>The genome of the seagrass Zostera marina reveals angiosperm adaptation to the sea.</title>
        <authorList>
            <person name="Olsen J.L."/>
            <person name="Rouze P."/>
            <person name="Verhelst B."/>
            <person name="Lin Y.-C."/>
            <person name="Bayer T."/>
            <person name="Collen J."/>
            <person name="Dattolo E."/>
            <person name="De Paoli E."/>
            <person name="Dittami S."/>
            <person name="Maumus F."/>
            <person name="Michel G."/>
            <person name="Kersting A."/>
            <person name="Lauritano C."/>
            <person name="Lohaus R."/>
            <person name="Toepel M."/>
            <person name="Tonon T."/>
            <person name="Vanneste K."/>
            <person name="Amirebrahimi M."/>
            <person name="Brakel J."/>
            <person name="Bostroem C."/>
            <person name="Chovatia M."/>
            <person name="Grimwood J."/>
            <person name="Jenkins J.W."/>
            <person name="Jueterbock A."/>
            <person name="Mraz A."/>
            <person name="Stam W.T."/>
            <person name="Tice H."/>
            <person name="Bornberg-Bauer E."/>
            <person name="Green P.J."/>
            <person name="Pearson G.A."/>
            <person name="Procaccini G."/>
            <person name="Duarte C.M."/>
            <person name="Schmutz J."/>
            <person name="Reusch T.B.H."/>
            <person name="Van de Peer Y."/>
        </authorList>
    </citation>
    <scope>NUCLEOTIDE SEQUENCE [LARGE SCALE GENOMIC DNA]</scope>
    <source>
        <strain evidence="2">cv. Finnish</strain>
    </source>
</reference>
<protein>
    <submittedName>
        <fullName evidence="1">Uncharacterized protein</fullName>
    </submittedName>
</protein>
<keyword evidence="2" id="KW-1185">Reference proteome</keyword>
<proteinExistence type="predicted"/>
<organism evidence="1 2">
    <name type="scientific">Zostera marina</name>
    <name type="common">Eelgrass</name>
    <dbReference type="NCBI Taxonomy" id="29655"/>
    <lineage>
        <taxon>Eukaryota</taxon>
        <taxon>Viridiplantae</taxon>
        <taxon>Streptophyta</taxon>
        <taxon>Embryophyta</taxon>
        <taxon>Tracheophyta</taxon>
        <taxon>Spermatophyta</taxon>
        <taxon>Magnoliopsida</taxon>
        <taxon>Liliopsida</taxon>
        <taxon>Zosteraceae</taxon>
        <taxon>Zostera</taxon>
    </lineage>
</organism>
<evidence type="ECO:0000313" key="1">
    <source>
        <dbReference type="EMBL" id="KMZ75580.1"/>
    </source>
</evidence>
<sequence length="78" mass="8953">MTRSYIISFIIKSQFSPFTNPKPSISPKYFPELSFSSDFPQALLLAGFPPSSPSCRIFRNSPSRRRSYIYFSGSFQSR</sequence>
<accession>A0A0K9Q542</accession>
<name>A0A0K9Q542_ZOSMR</name>
<dbReference type="Proteomes" id="UP000036987">
    <property type="component" value="Unassembled WGS sequence"/>
</dbReference>
<gene>
    <name evidence="1" type="ORF">ZOSMA_1135G00010</name>
</gene>
<evidence type="ECO:0000313" key="2">
    <source>
        <dbReference type="Proteomes" id="UP000036987"/>
    </source>
</evidence>